<dbReference type="OrthoDB" id="2143914at2759"/>
<dbReference type="Pfam" id="PF00249">
    <property type="entry name" value="Myb_DNA-binding"/>
    <property type="match status" value="1"/>
</dbReference>
<dbReference type="AlphaFoldDB" id="A0A1J4JYV3"/>
<dbReference type="VEuPathDB" id="TrichDB:TRFO_28769"/>
<dbReference type="SMART" id="SM00717">
    <property type="entry name" value="SANT"/>
    <property type="match status" value="3"/>
</dbReference>
<feature type="region of interest" description="Disordered" evidence="6">
    <location>
        <begin position="170"/>
        <end position="230"/>
    </location>
</feature>
<feature type="domain" description="Myb-like" evidence="7">
    <location>
        <begin position="53"/>
        <end position="104"/>
    </location>
</feature>
<dbReference type="SUPFAM" id="SSF46689">
    <property type="entry name" value="Homeodomain-like"/>
    <property type="match status" value="2"/>
</dbReference>
<evidence type="ECO:0000256" key="4">
    <source>
        <dbReference type="ARBA" id="ARBA00023163"/>
    </source>
</evidence>
<dbReference type="PROSITE" id="PS51294">
    <property type="entry name" value="HTH_MYB"/>
    <property type="match status" value="3"/>
</dbReference>
<comment type="caution">
    <text evidence="9">The sequence shown here is derived from an EMBL/GenBank/DDBJ whole genome shotgun (WGS) entry which is preliminary data.</text>
</comment>
<reference evidence="9" key="1">
    <citation type="submission" date="2016-10" db="EMBL/GenBank/DDBJ databases">
        <authorList>
            <person name="Benchimol M."/>
            <person name="Almeida L.G."/>
            <person name="Vasconcelos A.T."/>
            <person name="Perreira-Neves A."/>
            <person name="Rosa I.A."/>
            <person name="Tasca T."/>
            <person name="Bogo M.R."/>
            <person name="de Souza W."/>
        </authorList>
    </citation>
    <scope>NUCLEOTIDE SEQUENCE [LARGE SCALE GENOMIC DNA]</scope>
    <source>
        <strain evidence="9">K</strain>
    </source>
</reference>
<evidence type="ECO:0000313" key="9">
    <source>
        <dbReference type="EMBL" id="OHT03874.1"/>
    </source>
</evidence>
<dbReference type="EMBL" id="MLAK01000814">
    <property type="protein sequence ID" value="OHT03874.1"/>
    <property type="molecule type" value="Genomic_DNA"/>
</dbReference>
<dbReference type="PANTHER" id="PTHR46621:SF1">
    <property type="entry name" value="SNRNA-ACTIVATING PROTEIN COMPLEX SUBUNIT 4"/>
    <property type="match status" value="1"/>
</dbReference>
<dbReference type="Proteomes" id="UP000179807">
    <property type="component" value="Unassembled WGS sequence"/>
</dbReference>
<feature type="domain" description="HTH myb-type" evidence="8">
    <location>
        <begin position="7"/>
        <end position="52"/>
    </location>
</feature>
<evidence type="ECO:0000256" key="1">
    <source>
        <dbReference type="ARBA" id="ARBA00022737"/>
    </source>
</evidence>
<evidence type="ECO:0000256" key="2">
    <source>
        <dbReference type="ARBA" id="ARBA00023015"/>
    </source>
</evidence>
<dbReference type="GO" id="GO:0000978">
    <property type="term" value="F:RNA polymerase II cis-regulatory region sequence-specific DNA binding"/>
    <property type="evidence" value="ECO:0007669"/>
    <property type="project" value="TreeGrafter"/>
</dbReference>
<dbReference type="Pfam" id="PF13921">
    <property type="entry name" value="Myb_DNA-bind_6"/>
    <property type="match status" value="1"/>
</dbReference>
<feature type="compositionally biased region" description="Polar residues" evidence="6">
    <location>
        <begin position="203"/>
        <end position="212"/>
    </location>
</feature>
<dbReference type="Gene3D" id="1.10.10.60">
    <property type="entry name" value="Homeodomain-like"/>
    <property type="match status" value="3"/>
</dbReference>
<keyword evidence="2" id="KW-0805">Transcription regulation</keyword>
<dbReference type="GO" id="GO:0042796">
    <property type="term" value="P:snRNA transcription by RNA polymerase III"/>
    <property type="evidence" value="ECO:0007669"/>
    <property type="project" value="TreeGrafter"/>
</dbReference>
<dbReference type="GO" id="GO:0001006">
    <property type="term" value="F:RNA polymerase III type 3 promoter sequence-specific DNA binding"/>
    <property type="evidence" value="ECO:0007669"/>
    <property type="project" value="TreeGrafter"/>
</dbReference>
<dbReference type="PANTHER" id="PTHR46621">
    <property type="entry name" value="SNRNA-ACTIVATING PROTEIN COMPLEX SUBUNIT 4"/>
    <property type="match status" value="1"/>
</dbReference>
<keyword evidence="4" id="KW-0804">Transcription</keyword>
<dbReference type="CDD" id="cd00167">
    <property type="entry name" value="SANT"/>
    <property type="match status" value="3"/>
</dbReference>
<keyword evidence="1" id="KW-0677">Repeat</keyword>
<accession>A0A1J4JYV3</accession>
<evidence type="ECO:0000256" key="6">
    <source>
        <dbReference type="SAM" id="MobiDB-lite"/>
    </source>
</evidence>
<sequence length="263" mass="30607">MMMMMMRRNWTIDEDNLLRSLVNKYGHQWAEISTHFVDRKPSQIAARWEKCLDPNIVKGPFTDEEDEIVINFVKENGPKNWPKLAEKLKNRSAKQCRERWCNHLDPNVFHDPWTPEEDFLIYKYFIELGAKWSIIAKYIPGRPDNAIKNRYYSSISKRIIIQPNGLTTLLPDATKRKPRTSKLSKQRPSPGSPSSSPDSPNSEQTKNSSVKENQMGIVFDEKSGQKQTNNSEFDISGIINDFDIFDEFESSPTWLEEITNNEF</sequence>
<protein>
    <submittedName>
        <fullName evidence="9">Myb-like DNA-binding domain containing protein</fullName>
    </submittedName>
</protein>
<feature type="domain" description="HTH myb-type" evidence="8">
    <location>
        <begin position="53"/>
        <end position="108"/>
    </location>
</feature>
<dbReference type="InterPro" id="IPR051575">
    <property type="entry name" value="Myb-like_DNA-bd"/>
</dbReference>
<dbReference type="InterPro" id="IPR009057">
    <property type="entry name" value="Homeodomain-like_sf"/>
</dbReference>
<dbReference type="GO" id="GO:0042795">
    <property type="term" value="P:snRNA transcription by RNA polymerase II"/>
    <property type="evidence" value="ECO:0007669"/>
    <property type="project" value="TreeGrafter"/>
</dbReference>
<feature type="domain" description="HTH myb-type" evidence="8">
    <location>
        <begin position="110"/>
        <end position="159"/>
    </location>
</feature>
<dbReference type="GeneID" id="94841078"/>
<evidence type="ECO:0000259" key="8">
    <source>
        <dbReference type="PROSITE" id="PS51294"/>
    </source>
</evidence>
<name>A0A1J4JYV3_9EUKA</name>
<feature type="domain" description="Myb-like" evidence="7">
    <location>
        <begin position="7"/>
        <end position="52"/>
    </location>
</feature>
<keyword evidence="5" id="KW-0539">Nucleus</keyword>
<keyword evidence="3" id="KW-0238">DNA-binding</keyword>
<dbReference type="InterPro" id="IPR001005">
    <property type="entry name" value="SANT/Myb"/>
</dbReference>
<proteinExistence type="predicted"/>
<feature type="domain" description="Myb-like" evidence="7">
    <location>
        <begin position="105"/>
        <end position="155"/>
    </location>
</feature>
<dbReference type="InterPro" id="IPR017930">
    <property type="entry name" value="Myb_dom"/>
</dbReference>
<dbReference type="FunFam" id="1.10.10.60:FF:000010">
    <property type="entry name" value="Transcriptional activator Myb isoform A"/>
    <property type="match status" value="1"/>
</dbReference>
<evidence type="ECO:0000256" key="3">
    <source>
        <dbReference type="ARBA" id="ARBA00023125"/>
    </source>
</evidence>
<feature type="compositionally biased region" description="Basic residues" evidence="6">
    <location>
        <begin position="176"/>
        <end position="185"/>
    </location>
</feature>
<dbReference type="PROSITE" id="PS50090">
    <property type="entry name" value="MYB_LIKE"/>
    <property type="match status" value="3"/>
</dbReference>
<gene>
    <name evidence="9" type="ORF">TRFO_28769</name>
</gene>
<organism evidence="9 10">
    <name type="scientific">Tritrichomonas foetus</name>
    <dbReference type="NCBI Taxonomy" id="1144522"/>
    <lineage>
        <taxon>Eukaryota</taxon>
        <taxon>Metamonada</taxon>
        <taxon>Parabasalia</taxon>
        <taxon>Tritrichomonadida</taxon>
        <taxon>Tritrichomonadidae</taxon>
        <taxon>Tritrichomonas</taxon>
    </lineage>
</organism>
<dbReference type="GO" id="GO:0019185">
    <property type="term" value="C:snRNA-activating protein complex"/>
    <property type="evidence" value="ECO:0007669"/>
    <property type="project" value="TreeGrafter"/>
</dbReference>
<evidence type="ECO:0000259" key="7">
    <source>
        <dbReference type="PROSITE" id="PS50090"/>
    </source>
</evidence>
<feature type="compositionally biased region" description="Low complexity" evidence="6">
    <location>
        <begin position="188"/>
        <end position="202"/>
    </location>
</feature>
<dbReference type="RefSeq" id="XP_068357010.1">
    <property type="nucleotide sequence ID" value="XM_068506374.1"/>
</dbReference>
<evidence type="ECO:0000256" key="5">
    <source>
        <dbReference type="ARBA" id="ARBA00023242"/>
    </source>
</evidence>
<evidence type="ECO:0000313" key="10">
    <source>
        <dbReference type="Proteomes" id="UP000179807"/>
    </source>
</evidence>
<keyword evidence="10" id="KW-1185">Reference proteome</keyword>